<dbReference type="EMBL" id="FOXS01000001">
    <property type="protein sequence ID" value="SFP84235.1"/>
    <property type="molecule type" value="Genomic_DNA"/>
</dbReference>
<feature type="chain" id="PRO_5011636293" description="Outer membrane protein beta-barrel domain-containing protein" evidence="1">
    <location>
        <begin position="39"/>
        <end position="255"/>
    </location>
</feature>
<feature type="signal peptide" evidence="1">
    <location>
        <begin position="1"/>
        <end position="38"/>
    </location>
</feature>
<accession>A0A1I5TMG2</accession>
<dbReference type="AlphaFoldDB" id="A0A1I5TMG2"/>
<sequence length="255" mass="27534">MNSYTATPSLYSRCVRLPKKLAGVILAAAGLATLPQLAAAQQVLVQANVADDTVKTMFGANRSYFGHLYAGYGLVAGPAGTGAGVRYGVGSSDLRVGGRLKFRFTQTLALNLDLGYSYIRYELAQNGQKIVPTPDLHRRESLGLHQLYSEASLRLNAGRRGNTIGNYLDLLAGGGWVVGTNRVTEDEPAPGIRSVQTTERGLPYLRRWTGSVGARLGADRYALVGRYRLTPVFGSSYANWPELPRLVLGLEIGLF</sequence>
<gene>
    <name evidence="2" type="ORF">SAMN04515668_0530</name>
</gene>
<name>A0A1I5TMG2_HYMAR</name>
<evidence type="ECO:0000313" key="2">
    <source>
        <dbReference type="EMBL" id="SFP84235.1"/>
    </source>
</evidence>
<keyword evidence="1" id="KW-0732">Signal</keyword>
<protein>
    <recommendedName>
        <fullName evidence="4">Outer membrane protein beta-barrel domain-containing protein</fullName>
    </recommendedName>
</protein>
<evidence type="ECO:0008006" key="4">
    <source>
        <dbReference type="Google" id="ProtNLM"/>
    </source>
</evidence>
<evidence type="ECO:0000313" key="3">
    <source>
        <dbReference type="Proteomes" id="UP000199029"/>
    </source>
</evidence>
<organism evidence="2 3">
    <name type="scientific">Hymenobacter arizonensis</name>
    <name type="common">Siccationidurans arizonensis</name>
    <dbReference type="NCBI Taxonomy" id="1227077"/>
    <lineage>
        <taxon>Bacteria</taxon>
        <taxon>Pseudomonadati</taxon>
        <taxon>Bacteroidota</taxon>
        <taxon>Cytophagia</taxon>
        <taxon>Cytophagales</taxon>
        <taxon>Hymenobacteraceae</taxon>
        <taxon>Hymenobacter</taxon>
    </lineage>
</organism>
<keyword evidence="3" id="KW-1185">Reference proteome</keyword>
<reference evidence="3" key="1">
    <citation type="submission" date="2016-10" db="EMBL/GenBank/DDBJ databases">
        <authorList>
            <person name="Varghese N."/>
            <person name="Submissions S."/>
        </authorList>
    </citation>
    <scope>NUCLEOTIDE SEQUENCE [LARGE SCALE GENOMIC DNA]</scope>
    <source>
        <strain evidence="3">OR362-8,ATCC BAA-1266,JCM 13504</strain>
    </source>
</reference>
<proteinExistence type="predicted"/>
<dbReference type="STRING" id="1227077.SAMN04515668_0530"/>
<dbReference type="Proteomes" id="UP000199029">
    <property type="component" value="Unassembled WGS sequence"/>
</dbReference>
<evidence type="ECO:0000256" key="1">
    <source>
        <dbReference type="SAM" id="SignalP"/>
    </source>
</evidence>